<dbReference type="RefSeq" id="WP_059884561.1">
    <property type="nucleotide sequence ID" value="NZ_CABVPM010000076.1"/>
</dbReference>
<organism evidence="2 3">
    <name type="scientific">Burkholderia stagnalis</name>
    <dbReference type="NCBI Taxonomy" id="1503054"/>
    <lineage>
        <taxon>Bacteria</taxon>
        <taxon>Pseudomonadati</taxon>
        <taxon>Pseudomonadota</taxon>
        <taxon>Betaproteobacteria</taxon>
        <taxon>Burkholderiales</taxon>
        <taxon>Burkholderiaceae</taxon>
        <taxon>Burkholderia</taxon>
        <taxon>Burkholderia cepacia complex</taxon>
    </lineage>
</organism>
<dbReference type="EMBL" id="VZOK01000105">
    <property type="protein sequence ID" value="KAB0631797.1"/>
    <property type="molecule type" value="Genomic_DNA"/>
</dbReference>
<comment type="caution">
    <text evidence="2">The sequence shown here is derived from an EMBL/GenBank/DDBJ whole genome shotgun (WGS) entry which is preliminary data.</text>
</comment>
<evidence type="ECO:0000313" key="2">
    <source>
        <dbReference type="EMBL" id="KAB0631797.1"/>
    </source>
</evidence>
<feature type="region of interest" description="Disordered" evidence="1">
    <location>
        <begin position="315"/>
        <end position="338"/>
    </location>
</feature>
<accession>A0A6L3MKP5</accession>
<dbReference type="AlphaFoldDB" id="A0A6L3MKP5"/>
<gene>
    <name evidence="2" type="ORF">F7R25_35090</name>
</gene>
<dbReference type="Proteomes" id="UP000473470">
    <property type="component" value="Unassembled WGS sequence"/>
</dbReference>
<proteinExistence type="predicted"/>
<evidence type="ECO:0000256" key="1">
    <source>
        <dbReference type="SAM" id="MobiDB-lite"/>
    </source>
</evidence>
<name>A0A6L3MKP5_9BURK</name>
<sequence>MTANLQPAAPILRCLPPTLTGGGYLLLEPAAFDDGGLVATLNLTWCSPINWGKDLAGLPALVDLARCDAWQKEWLASVLDAEHVIRQSKPLTRTGIGAYIEAPVSLDELAGHLANRLLVLPIHKSGNRSPGGALWRFFDPRVFANLCWMLAPGMLTALTEHVSGWSFPWLNGWFRFDADIGHSSVADMEPLALLQERSDEFTRIDIDVWDRAQRISSINQVLARIDLPAELSWEQQAALAARVESALVAAEHRLHWDQREDRVRYAEYAVRYGPAFLAHPKLSDSWAQLDARTVSMNWAELIALLTPEEHQALASHAVDQDGTQGGRPVPNQTPTRRT</sequence>
<protein>
    <submittedName>
        <fullName evidence="2">DUF4123 domain-containing protein</fullName>
    </submittedName>
</protein>
<reference evidence="2 3" key="1">
    <citation type="submission" date="2019-09" db="EMBL/GenBank/DDBJ databases">
        <title>Draft genome sequences of 48 bacterial type strains from the CCUG.</title>
        <authorList>
            <person name="Tunovic T."/>
            <person name="Pineiro-Iglesias B."/>
            <person name="Unosson C."/>
            <person name="Inganas E."/>
            <person name="Ohlen M."/>
            <person name="Cardew S."/>
            <person name="Jensie-Markopoulos S."/>
            <person name="Salva-Serra F."/>
            <person name="Jaen-Luchoro D."/>
            <person name="Karlsson R."/>
            <person name="Svensson-Stadler L."/>
            <person name="Chun J."/>
            <person name="Moore E."/>
        </authorList>
    </citation>
    <scope>NUCLEOTIDE SEQUENCE [LARGE SCALE GENOMIC DNA]</scope>
    <source>
        <strain evidence="2 3">CCUG 65686</strain>
    </source>
</reference>
<evidence type="ECO:0000313" key="3">
    <source>
        <dbReference type="Proteomes" id="UP000473470"/>
    </source>
</evidence>